<dbReference type="EMBL" id="JADKIO010000008">
    <property type="protein sequence ID" value="MBK9797165.1"/>
    <property type="molecule type" value="Genomic_DNA"/>
</dbReference>
<evidence type="ECO:0000313" key="6">
    <source>
        <dbReference type="Proteomes" id="UP000886657"/>
    </source>
</evidence>
<feature type="region of interest" description="Disordered" evidence="4">
    <location>
        <begin position="512"/>
        <end position="559"/>
    </location>
</feature>
<sequence>MAIDRVKIKKEADKLLTAGRVERAIDEFQKLVEDNPKDYGTLNQIGDLCVQIGRNKEGVEIHKRLGSAYERDGFHARAAAIFQKVVRNAPEDIDAAQRLADLYRQMNKTGDAVKVHLQVAEHFQKKGLIKRALEEFNKVVDLDPKNLKMKVKLADLYNKEGMKERAAGIYLEVAESLAMEQMHGEANQILERAKAMISTPQVFLTQSRLGVIQGDYTTAAQHLREGLTSNPRNTELLEALAEIELRSGHPDRALEALAEVAQLPEKSLPLCEKALRNLVNADRGEEGIRLFAPIARELARRGSGDVIGRSLRTALQGNIGIEAWILLAEIAHQSGNRADQIQALQTAYGMAYQNNDQVLISHLATQLQGLGVVPGTAAPTSSAFALPGGPSLAEPAYQDITRHGGETELDPVRRLRIEQFSREAEAFMRGGSPERAIETYKKALELDPADLTIIEAIVAVHRTTGRLTQVQMQYVQSAQALAQSGRKREAAQLLDLAEGLFPGSTRIHRRAMGLPEPGVLPPPTSRAPKPAPEAAPAPPAPAPAPAPPPPVLPPPSDLDMLIGLDLPGYERALPIKPQPELEPIALGEGLPLLPDLTLPPDPFAPKAPLPEPTQPLPEPISLEASDLSWMETTLTDFEEAQAAAVSAPTAPLPPMPTQQLEPEVIEALGALPELEPAAPVPVQAPAAPGPNQEELDSLLGDIDFQLDYGSPEEAKIEIEAALRQFPGHPELQDRLERAESALQKLGKTAKAHAFDDADTTNSFFDLTDVLGTALMDSGEGEEMHDATHMVEKIQSVDELFSAFREGVEKQVKGDDYDTHYNLGIAYKEMMLIDPAIEEFKIAMGDPERTLECCSMLSICEQARGDLGAAVEWLRQGILAPGFPPEDSIGLRYDLAEIYLQQGHTSMASEEFKAVFEMDPEYRDVAARLG</sequence>
<proteinExistence type="predicted"/>
<accession>A0A9D7XM59</accession>
<dbReference type="Pfam" id="PF13181">
    <property type="entry name" value="TPR_8"/>
    <property type="match status" value="2"/>
</dbReference>
<dbReference type="InterPro" id="IPR011990">
    <property type="entry name" value="TPR-like_helical_dom_sf"/>
</dbReference>
<feature type="repeat" description="TPR" evidence="3">
    <location>
        <begin position="417"/>
        <end position="450"/>
    </location>
</feature>
<evidence type="ECO:0000256" key="1">
    <source>
        <dbReference type="ARBA" id="ARBA00022737"/>
    </source>
</evidence>
<feature type="compositionally biased region" description="Pro residues" evidence="4">
    <location>
        <begin position="518"/>
        <end position="556"/>
    </location>
</feature>
<feature type="repeat" description="TPR" evidence="3">
    <location>
        <begin position="113"/>
        <end position="146"/>
    </location>
</feature>
<evidence type="ECO:0000313" key="5">
    <source>
        <dbReference type="EMBL" id="MBK9797165.1"/>
    </source>
</evidence>
<dbReference type="SUPFAM" id="SSF48452">
    <property type="entry name" value="TPR-like"/>
    <property type="match status" value="2"/>
</dbReference>
<evidence type="ECO:0000256" key="4">
    <source>
        <dbReference type="SAM" id="MobiDB-lite"/>
    </source>
</evidence>
<reference evidence="5" key="1">
    <citation type="submission" date="2020-10" db="EMBL/GenBank/DDBJ databases">
        <title>Connecting structure to function with the recovery of over 1000 high-quality activated sludge metagenome-assembled genomes encoding full-length rRNA genes using long-read sequencing.</title>
        <authorList>
            <person name="Singleton C.M."/>
            <person name="Petriglieri F."/>
            <person name="Kristensen J.M."/>
            <person name="Kirkegaard R.H."/>
            <person name="Michaelsen T.Y."/>
            <person name="Andersen M.H."/>
            <person name="Karst S.M."/>
            <person name="Dueholm M.S."/>
            <person name="Nielsen P.H."/>
            <person name="Albertsen M."/>
        </authorList>
    </citation>
    <scope>NUCLEOTIDE SEQUENCE</scope>
    <source>
        <strain evidence="5">Skiv_18-Q3-R9-52_MAXAC.067</strain>
    </source>
</reference>
<dbReference type="PANTHER" id="PTHR45586">
    <property type="entry name" value="TPR REPEAT-CONTAINING PROTEIN PA4667"/>
    <property type="match status" value="1"/>
</dbReference>
<feature type="repeat" description="TPR" evidence="3">
    <location>
        <begin position="888"/>
        <end position="921"/>
    </location>
</feature>
<comment type="caution">
    <text evidence="5">The sequence shown here is derived from an EMBL/GenBank/DDBJ whole genome shotgun (WGS) entry which is preliminary data.</text>
</comment>
<dbReference type="Pfam" id="PF14559">
    <property type="entry name" value="TPR_19"/>
    <property type="match status" value="1"/>
</dbReference>
<evidence type="ECO:0000256" key="2">
    <source>
        <dbReference type="ARBA" id="ARBA00022803"/>
    </source>
</evidence>
<dbReference type="Proteomes" id="UP000886657">
    <property type="component" value="Unassembled WGS sequence"/>
</dbReference>
<name>A0A9D7XM59_9BACT</name>
<keyword evidence="2 3" id="KW-0802">TPR repeat</keyword>
<dbReference type="InterPro" id="IPR051012">
    <property type="entry name" value="CellSynth/LPSAsmb/PSIAsmb"/>
</dbReference>
<keyword evidence="1" id="KW-0677">Repeat</keyword>
<organism evidence="5 6">
    <name type="scientific">Candidatus Geothrix skivensis</name>
    <dbReference type="NCBI Taxonomy" id="2954439"/>
    <lineage>
        <taxon>Bacteria</taxon>
        <taxon>Pseudomonadati</taxon>
        <taxon>Acidobacteriota</taxon>
        <taxon>Holophagae</taxon>
        <taxon>Holophagales</taxon>
        <taxon>Holophagaceae</taxon>
        <taxon>Geothrix</taxon>
    </lineage>
</organism>
<dbReference type="InterPro" id="IPR019734">
    <property type="entry name" value="TPR_rpt"/>
</dbReference>
<dbReference type="SMART" id="SM00028">
    <property type="entry name" value="TPR"/>
    <property type="match status" value="8"/>
</dbReference>
<dbReference type="Pfam" id="PF13432">
    <property type="entry name" value="TPR_16"/>
    <property type="match status" value="1"/>
</dbReference>
<dbReference type="PANTHER" id="PTHR45586:SF1">
    <property type="entry name" value="LIPOPOLYSACCHARIDE ASSEMBLY PROTEIN B"/>
    <property type="match status" value="1"/>
</dbReference>
<dbReference type="Gene3D" id="1.25.40.10">
    <property type="entry name" value="Tetratricopeptide repeat domain"/>
    <property type="match status" value="4"/>
</dbReference>
<feature type="repeat" description="TPR" evidence="3">
    <location>
        <begin position="59"/>
        <end position="92"/>
    </location>
</feature>
<dbReference type="PROSITE" id="PS50005">
    <property type="entry name" value="TPR"/>
    <property type="match status" value="4"/>
</dbReference>
<evidence type="ECO:0000256" key="3">
    <source>
        <dbReference type="PROSITE-ProRule" id="PRU00339"/>
    </source>
</evidence>
<dbReference type="AlphaFoldDB" id="A0A9D7XM59"/>
<gene>
    <name evidence="5" type="ORF">IPP58_11830</name>
</gene>
<protein>
    <submittedName>
        <fullName evidence="5">Tetratricopeptide repeat protein</fullName>
    </submittedName>
</protein>